<evidence type="ECO:0000256" key="7">
    <source>
        <dbReference type="ARBA" id="ARBA00023136"/>
    </source>
</evidence>
<dbReference type="InterPro" id="IPR052012">
    <property type="entry name" value="GTase_92"/>
</dbReference>
<proteinExistence type="inferred from homology"/>
<organism evidence="9 10">
    <name type="scientific">Panagrolaimus superbus</name>
    <dbReference type="NCBI Taxonomy" id="310955"/>
    <lineage>
        <taxon>Eukaryota</taxon>
        <taxon>Metazoa</taxon>
        <taxon>Ecdysozoa</taxon>
        <taxon>Nematoda</taxon>
        <taxon>Chromadorea</taxon>
        <taxon>Rhabditida</taxon>
        <taxon>Tylenchina</taxon>
        <taxon>Panagrolaimomorpha</taxon>
        <taxon>Panagrolaimoidea</taxon>
        <taxon>Panagrolaimidae</taxon>
        <taxon>Panagrolaimus</taxon>
    </lineage>
</organism>
<dbReference type="WBParaSite" id="PSU_v2.g20012.t1">
    <property type="protein sequence ID" value="PSU_v2.g20012.t1"/>
    <property type="gene ID" value="PSU_v2.g20012"/>
</dbReference>
<comment type="similarity">
    <text evidence="2 8">Belongs to the glycosyltransferase 92 family.</text>
</comment>
<keyword evidence="6" id="KW-1133">Transmembrane helix</keyword>
<evidence type="ECO:0000256" key="4">
    <source>
        <dbReference type="ARBA" id="ARBA00022679"/>
    </source>
</evidence>
<name>A0A914YM69_9BILA</name>
<evidence type="ECO:0000256" key="2">
    <source>
        <dbReference type="ARBA" id="ARBA00007647"/>
    </source>
</evidence>
<keyword evidence="4 8" id="KW-0808">Transferase</keyword>
<accession>A0A914YM69</accession>
<keyword evidence="5" id="KW-0812">Transmembrane</keyword>
<evidence type="ECO:0000313" key="9">
    <source>
        <dbReference type="Proteomes" id="UP000887577"/>
    </source>
</evidence>
<keyword evidence="9" id="KW-1185">Reference proteome</keyword>
<evidence type="ECO:0000256" key="6">
    <source>
        <dbReference type="ARBA" id="ARBA00022989"/>
    </source>
</evidence>
<sequence length="180" mass="20862">MAHNDSLLNCKWDFFIANCSTVSNPAYFGLTSPNAINIAGIDFETPENEKYPVVMCYAPKIYETRWQQLIFATEIYHHFGVDLQVQYVNSAMKQIMDILKIYAAKKWIKIQEFAYFGFGDKIISDIGFDPMKEIFSTNQHLALSDCVMRYRIRQLPLIFKKTHLSCFPRAFENGSKMGNE</sequence>
<evidence type="ECO:0000256" key="5">
    <source>
        <dbReference type="ARBA" id="ARBA00022692"/>
    </source>
</evidence>
<reference evidence="10" key="1">
    <citation type="submission" date="2022-11" db="UniProtKB">
        <authorList>
            <consortium name="WormBaseParasite"/>
        </authorList>
    </citation>
    <scope>IDENTIFICATION</scope>
</reference>
<dbReference type="GO" id="GO:0016020">
    <property type="term" value="C:membrane"/>
    <property type="evidence" value="ECO:0007669"/>
    <property type="project" value="UniProtKB-SubCell"/>
</dbReference>
<evidence type="ECO:0000256" key="1">
    <source>
        <dbReference type="ARBA" id="ARBA00004167"/>
    </source>
</evidence>
<evidence type="ECO:0000313" key="10">
    <source>
        <dbReference type="WBParaSite" id="PSU_v2.g20012.t1"/>
    </source>
</evidence>
<dbReference type="PANTHER" id="PTHR21645">
    <property type="entry name" value="GLYCOSYLTRANSFERASE FAMILY 92 PROTEIN"/>
    <property type="match status" value="1"/>
</dbReference>
<evidence type="ECO:0000256" key="8">
    <source>
        <dbReference type="RuleBase" id="RU366017"/>
    </source>
</evidence>
<evidence type="ECO:0000256" key="3">
    <source>
        <dbReference type="ARBA" id="ARBA00022676"/>
    </source>
</evidence>
<keyword evidence="3 8" id="KW-0328">Glycosyltransferase</keyword>
<dbReference type="GO" id="GO:0016757">
    <property type="term" value="F:glycosyltransferase activity"/>
    <property type="evidence" value="ECO:0007669"/>
    <property type="project" value="UniProtKB-UniRule"/>
</dbReference>
<keyword evidence="7" id="KW-0472">Membrane</keyword>
<dbReference type="Pfam" id="PF01697">
    <property type="entry name" value="Glyco_transf_92"/>
    <property type="match status" value="1"/>
</dbReference>
<dbReference type="Proteomes" id="UP000887577">
    <property type="component" value="Unplaced"/>
</dbReference>
<dbReference type="EC" id="2.4.1.-" evidence="8"/>
<protein>
    <recommendedName>
        <fullName evidence="8">Glycosyltransferase family 92 protein</fullName>
        <ecNumber evidence="8">2.4.1.-</ecNumber>
    </recommendedName>
</protein>
<dbReference type="InterPro" id="IPR008166">
    <property type="entry name" value="Glyco_transf_92"/>
</dbReference>
<dbReference type="PANTHER" id="PTHR21645:SF22">
    <property type="entry name" value="GLYCOSYLTRANSFERASE FAMILY 92 PROTEIN"/>
    <property type="match status" value="1"/>
</dbReference>
<dbReference type="AlphaFoldDB" id="A0A914YM69"/>
<comment type="subcellular location">
    <subcellularLocation>
        <location evidence="1">Membrane</location>
        <topology evidence="1">Single-pass membrane protein</topology>
    </subcellularLocation>
</comment>